<reference evidence="6 7" key="1">
    <citation type="submission" date="2017-05" db="EMBL/GenBank/DDBJ databases">
        <authorList>
            <person name="Varghese N."/>
            <person name="Submissions S."/>
        </authorList>
    </citation>
    <scope>NUCLEOTIDE SEQUENCE [LARGE SCALE GENOMIC DNA]</scope>
    <source>
        <strain evidence="6 7">DSM 15360</strain>
    </source>
</reference>
<dbReference type="InterPro" id="IPR013969">
    <property type="entry name" value="Oligosacch_biosynth_Alg14"/>
</dbReference>
<evidence type="ECO:0000256" key="5">
    <source>
        <dbReference type="ARBA" id="ARBA00023136"/>
    </source>
</evidence>
<evidence type="ECO:0000313" key="6">
    <source>
        <dbReference type="EMBL" id="SMP33415.1"/>
    </source>
</evidence>
<keyword evidence="7" id="KW-1185">Reference proteome</keyword>
<evidence type="ECO:0000313" key="7">
    <source>
        <dbReference type="Proteomes" id="UP001157915"/>
    </source>
</evidence>
<dbReference type="PANTHER" id="PTHR12154:SF4">
    <property type="entry name" value="UDP-N-ACETYLGLUCOSAMINE TRANSFERASE SUBUNIT ALG14 HOMOLOG"/>
    <property type="match status" value="1"/>
</dbReference>
<dbReference type="Gene3D" id="3.40.50.2000">
    <property type="entry name" value="Glycogen Phosphorylase B"/>
    <property type="match status" value="1"/>
</dbReference>
<keyword evidence="5" id="KW-0472">Membrane</keyword>
<evidence type="ECO:0000256" key="3">
    <source>
        <dbReference type="ARBA" id="ARBA00022824"/>
    </source>
</evidence>
<dbReference type="RefSeq" id="WP_283414436.1">
    <property type="nucleotide sequence ID" value="NZ_FXUA01000008.1"/>
</dbReference>
<keyword evidence="4" id="KW-1133">Transmembrane helix</keyword>
<keyword evidence="2" id="KW-0812">Transmembrane</keyword>
<accession>A0ABY1PFQ7</accession>
<evidence type="ECO:0000256" key="1">
    <source>
        <dbReference type="ARBA" id="ARBA00004389"/>
    </source>
</evidence>
<evidence type="ECO:0000256" key="2">
    <source>
        <dbReference type="ARBA" id="ARBA00022692"/>
    </source>
</evidence>
<protein>
    <submittedName>
        <fullName evidence="6">Oligosaccharide biosynthesis protein Alg14 like</fullName>
    </submittedName>
</protein>
<dbReference type="Pfam" id="PF08660">
    <property type="entry name" value="Alg14"/>
    <property type="match status" value="1"/>
</dbReference>
<comment type="subcellular location">
    <subcellularLocation>
        <location evidence="1">Endoplasmic reticulum membrane</location>
        <topology evidence="1">Single-pass membrane protein</topology>
    </subcellularLocation>
</comment>
<organism evidence="6 7">
    <name type="scientific">Algoriphagus winogradskyi</name>
    <dbReference type="NCBI Taxonomy" id="237017"/>
    <lineage>
        <taxon>Bacteria</taxon>
        <taxon>Pseudomonadati</taxon>
        <taxon>Bacteroidota</taxon>
        <taxon>Cytophagia</taxon>
        <taxon>Cytophagales</taxon>
        <taxon>Cyclobacteriaceae</taxon>
        <taxon>Algoriphagus</taxon>
    </lineage>
</organism>
<sequence length="147" mass="16143">MKVIAISSIGGHWIQLLRLRPAFAGHELVFVSTNESFRSMVPNSKFYAISDGNRSDIKGLLSCVTQIFTIIRIESPDVIVTTGAAPGLIALIIGMLFGCKTIWIDSIANCEKLSLSGKIASKFANRVFTQWEHLKTDNVSFKGNVLK</sequence>
<evidence type="ECO:0000256" key="4">
    <source>
        <dbReference type="ARBA" id="ARBA00022989"/>
    </source>
</evidence>
<dbReference type="SUPFAM" id="SSF53756">
    <property type="entry name" value="UDP-Glycosyltransferase/glycogen phosphorylase"/>
    <property type="match status" value="1"/>
</dbReference>
<gene>
    <name evidence="6" type="ORF">SAMN06265367_108185</name>
</gene>
<dbReference type="EMBL" id="FXUA01000008">
    <property type="protein sequence ID" value="SMP33415.1"/>
    <property type="molecule type" value="Genomic_DNA"/>
</dbReference>
<dbReference type="PANTHER" id="PTHR12154">
    <property type="entry name" value="GLYCOSYL TRANSFERASE-RELATED"/>
    <property type="match status" value="1"/>
</dbReference>
<dbReference type="Proteomes" id="UP001157915">
    <property type="component" value="Unassembled WGS sequence"/>
</dbReference>
<proteinExistence type="predicted"/>
<comment type="caution">
    <text evidence="6">The sequence shown here is derived from an EMBL/GenBank/DDBJ whole genome shotgun (WGS) entry which is preliminary data.</text>
</comment>
<name>A0ABY1PFQ7_9BACT</name>
<keyword evidence="3" id="KW-0256">Endoplasmic reticulum</keyword>